<proteinExistence type="predicted"/>
<feature type="domain" description="FAD-dependent oxidoreductase 2 FAD-binding" evidence="5">
    <location>
        <begin position="7"/>
        <end position="519"/>
    </location>
</feature>
<dbReference type="InterPro" id="IPR050315">
    <property type="entry name" value="FAD-oxidoreductase_2"/>
</dbReference>
<dbReference type="RefSeq" id="WP_163475836.1">
    <property type="nucleotide sequence ID" value="NZ_JAAGWE010000011.1"/>
</dbReference>
<evidence type="ECO:0000259" key="5">
    <source>
        <dbReference type="Pfam" id="PF00890"/>
    </source>
</evidence>
<dbReference type="EMBL" id="JAAGWE010000011">
    <property type="protein sequence ID" value="NEM05688.1"/>
    <property type="molecule type" value="Genomic_DNA"/>
</dbReference>
<dbReference type="Proteomes" id="UP000471126">
    <property type="component" value="Unassembled WGS sequence"/>
</dbReference>
<dbReference type="InterPro" id="IPR027477">
    <property type="entry name" value="Succ_DH/fumarate_Rdtase_cat_sf"/>
</dbReference>
<reference evidence="6 7" key="1">
    <citation type="submission" date="2019-12" db="EMBL/GenBank/DDBJ databases">
        <title>WGS of CPCC 203550 I12A-02606.</title>
        <authorList>
            <person name="Jiang Z."/>
        </authorList>
    </citation>
    <scope>NUCLEOTIDE SEQUENCE [LARGE SCALE GENOMIC DNA]</scope>
    <source>
        <strain evidence="6 7">I12A-02606</strain>
    </source>
</reference>
<evidence type="ECO:0000313" key="7">
    <source>
        <dbReference type="Proteomes" id="UP000471126"/>
    </source>
</evidence>
<evidence type="ECO:0000256" key="3">
    <source>
        <dbReference type="ARBA" id="ARBA00022827"/>
    </source>
</evidence>
<gene>
    <name evidence="6" type="ORF">GCU54_06590</name>
</gene>
<protein>
    <submittedName>
        <fullName evidence="6">FAD-binding protein</fullName>
    </submittedName>
</protein>
<evidence type="ECO:0000313" key="6">
    <source>
        <dbReference type="EMBL" id="NEM05688.1"/>
    </source>
</evidence>
<dbReference type="InterPro" id="IPR036188">
    <property type="entry name" value="FAD/NAD-bd_sf"/>
</dbReference>
<accession>A0A6P0GEK7</accession>
<comment type="caution">
    <text evidence="6">The sequence shown here is derived from an EMBL/GenBank/DDBJ whole genome shotgun (WGS) entry which is preliminary data.</text>
</comment>
<dbReference type="Gene3D" id="3.50.50.60">
    <property type="entry name" value="FAD/NAD(P)-binding domain"/>
    <property type="match status" value="2"/>
</dbReference>
<dbReference type="PANTHER" id="PTHR43400">
    <property type="entry name" value="FUMARATE REDUCTASE"/>
    <property type="match status" value="1"/>
</dbReference>
<dbReference type="PANTHER" id="PTHR43400:SF10">
    <property type="entry name" value="3-OXOSTEROID 1-DEHYDROGENASE"/>
    <property type="match status" value="1"/>
</dbReference>
<dbReference type="Gene3D" id="3.90.700.10">
    <property type="entry name" value="Succinate dehydrogenase/fumarate reductase flavoprotein, catalytic domain"/>
    <property type="match status" value="1"/>
</dbReference>
<dbReference type="SUPFAM" id="SSF51905">
    <property type="entry name" value="FAD/NAD(P)-binding domain"/>
    <property type="match status" value="1"/>
</dbReference>
<dbReference type="InterPro" id="IPR003953">
    <property type="entry name" value="FAD-dep_OxRdtase_2_FAD-bd"/>
</dbReference>
<sequence length="549" mass="56319">MGAEEYDVVVLGTGAAGLTAALAAAQAGASVGLFEKGTEVGGTTCLSSGVAWLPANPLAARAGVPDSREEGLAYLGSLSRGLILPELAEAFVDTVGELVAWLEERTPLRLQLIGPYPDYHPERPGGKPGGGRSVEPELFPVPRLGAWADRMVGAVRRTAVSESPMGGGTGVLAPDVLAARDAEGLEGGGRGMVAALLRGCLDAGIEPVTGARGVELVVEDGRVAGVRLERDGRSEVVRARSGVVLATGGFEWDAELVRDFLRGPIAHPASVPTNTGDGLRMAMRVGAGLGTMREAWWAPVCVLPGRTIQGQQAVYLVNRERTLPGSILVNRDGRRFTNEAANYNALGGAFHALDPATLDYRNHPCWLVWDDACARRYGGFGLGEGQAPPDWVLSAGSLAELAASIDVPADALVATVQRWNASAERAEDPDFGRGRSAYDRFLGDRSLDGPASTVGPLTRGPFHAVQVFSSTLGTKGGPRTTVDGAVLDVDGGVVPGLFAAGNAMAGPTGMVYGGAGGTLGPALVFGYRAGQAVAGVPVAAAAAHAGAPA</sequence>
<organism evidence="6 7">
    <name type="scientific">Geodermatophilus normandii</name>
    <dbReference type="NCBI Taxonomy" id="1137989"/>
    <lineage>
        <taxon>Bacteria</taxon>
        <taxon>Bacillati</taxon>
        <taxon>Actinomycetota</taxon>
        <taxon>Actinomycetes</taxon>
        <taxon>Geodermatophilales</taxon>
        <taxon>Geodermatophilaceae</taxon>
        <taxon>Geodermatophilus</taxon>
    </lineage>
</organism>
<keyword evidence="4" id="KW-0560">Oxidoreductase</keyword>
<dbReference type="AlphaFoldDB" id="A0A6P0GEK7"/>
<name>A0A6P0GEK7_9ACTN</name>
<keyword evidence="3" id="KW-0274">FAD</keyword>
<dbReference type="GO" id="GO:0033765">
    <property type="term" value="F:steroid dehydrogenase activity, acting on the CH-CH group of donors"/>
    <property type="evidence" value="ECO:0007669"/>
    <property type="project" value="UniProtKB-ARBA"/>
</dbReference>
<evidence type="ECO:0000256" key="1">
    <source>
        <dbReference type="ARBA" id="ARBA00001974"/>
    </source>
</evidence>
<dbReference type="GO" id="GO:0008202">
    <property type="term" value="P:steroid metabolic process"/>
    <property type="evidence" value="ECO:0007669"/>
    <property type="project" value="UniProtKB-ARBA"/>
</dbReference>
<dbReference type="Pfam" id="PF00890">
    <property type="entry name" value="FAD_binding_2"/>
    <property type="match status" value="1"/>
</dbReference>
<dbReference type="SUPFAM" id="SSF56425">
    <property type="entry name" value="Succinate dehydrogenase/fumarate reductase flavoprotein, catalytic domain"/>
    <property type="match status" value="1"/>
</dbReference>
<evidence type="ECO:0000256" key="2">
    <source>
        <dbReference type="ARBA" id="ARBA00022630"/>
    </source>
</evidence>
<keyword evidence="2" id="KW-0285">Flavoprotein</keyword>
<comment type="cofactor">
    <cofactor evidence="1">
        <name>FAD</name>
        <dbReference type="ChEBI" id="CHEBI:57692"/>
    </cofactor>
</comment>
<evidence type="ECO:0000256" key="4">
    <source>
        <dbReference type="ARBA" id="ARBA00023002"/>
    </source>
</evidence>